<dbReference type="STRING" id="188477.A0A433TZE5"/>
<feature type="compositionally biased region" description="Polar residues" evidence="1">
    <location>
        <begin position="204"/>
        <end position="225"/>
    </location>
</feature>
<feature type="region of interest" description="Disordered" evidence="1">
    <location>
        <begin position="1"/>
        <end position="120"/>
    </location>
</feature>
<dbReference type="PANTHER" id="PTHR21520">
    <property type="entry name" value="GLUTAMATE-RICH PROTEIN 2"/>
    <property type="match status" value="1"/>
</dbReference>
<accession>A0A433TZE5</accession>
<dbReference type="AlphaFoldDB" id="A0A433TZE5"/>
<dbReference type="OrthoDB" id="9950633at2759"/>
<reference evidence="2 3" key="1">
    <citation type="submission" date="2019-01" db="EMBL/GenBank/DDBJ databases">
        <title>A draft genome assembly of the solar-powered sea slug Elysia chlorotica.</title>
        <authorList>
            <person name="Cai H."/>
            <person name="Li Q."/>
            <person name="Fang X."/>
            <person name="Li J."/>
            <person name="Curtis N.E."/>
            <person name="Altenburger A."/>
            <person name="Shibata T."/>
            <person name="Feng M."/>
            <person name="Maeda T."/>
            <person name="Schwartz J.A."/>
            <person name="Shigenobu S."/>
            <person name="Lundholm N."/>
            <person name="Nishiyama T."/>
            <person name="Yang H."/>
            <person name="Hasebe M."/>
            <person name="Li S."/>
            <person name="Pierce S.K."/>
            <person name="Wang J."/>
        </authorList>
    </citation>
    <scope>NUCLEOTIDE SEQUENCE [LARGE SCALE GENOMIC DNA]</scope>
    <source>
        <strain evidence="2">EC2010</strain>
        <tissue evidence="2">Whole organism of an adult</tissue>
    </source>
</reference>
<feature type="compositionally biased region" description="Low complexity" evidence="1">
    <location>
        <begin position="17"/>
        <end position="29"/>
    </location>
</feature>
<feature type="compositionally biased region" description="Low complexity" evidence="1">
    <location>
        <begin position="366"/>
        <end position="378"/>
    </location>
</feature>
<feature type="region of interest" description="Disordered" evidence="1">
    <location>
        <begin position="305"/>
        <end position="401"/>
    </location>
</feature>
<gene>
    <name evidence="2" type="ORF">EGW08_005325</name>
</gene>
<feature type="compositionally biased region" description="Acidic residues" evidence="1">
    <location>
        <begin position="235"/>
        <end position="251"/>
    </location>
</feature>
<evidence type="ECO:0000313" key="3">
    <source>
        <dbReference type="Proteomes" id="UP000271974"/>
    </source>
</evidence>
<evidence type="ECO:0000256" key="1">
    <source>
        <dbReference type="SAM" id="MobiDB-lite"/>
    </source>
</evidence>
<dbReference type="InterPro" id="IPR026703">
    <property type="entry name" value="ERICH2"/>
</dbReference>
<organism evidence="2 3">
    <name type="scientific">Elysia chlorotica</name>
    <name type="common">Eastern emerald elysia</name>
    <name type="synonym">Sea slug</name>
    <dbReference type="NCBI Taxonomy" id="188477"/>
    <lineage>
        <taxon>Eukaryota</taxon>
        <taxon>Metazoa</taxon>
        <taxon>Spiralia</taxon>
        <taxon>Lophotrochozoa</taxon>
        <taxon>Mollusca</taxon>
        <taxon>Gastropoda</taxon>
        <taxon>Heterobranchia</taxon>
        <taxon>Euthyneura</taxon>
        <taxon>Panpulmonata</taxon>
        <taxon>Sacoglossa</taxon>
        <taxon>Placobranchoidea</taxon>
        <taxon>Plakobranchidae</taxon>
        <taxon>Elysia</taxon>
    </lineage>
</organism>
<protein>
    <recommendedName>
        <fullName evidence="4">Glutamate-rich protein 2</fullName>
    </recommendedName>
</protein>
<dbReference type="EMBL" id="RQTK01000124">
    <property type="protein sequence ID" value="RUS86920.1"/>
    <property type="molecule type" value="Genomic_DNA"/>
</dbReference>
<keyword evidence="3" id="KW-1185">Reference proteome</keyword>
<name>A0A433TZE5_ELYCH</name>
<proteinExistence type="predicted"/>
<feature type="compositionally biased region" description="Basic and acidic residues" evidence="1">
    <location>
        <begin position="176"/>
        <end position="196"/>
    </location>
</feature>
<comment type="caution">
    <text evidence="2">The sequence shown here is derived from an EMBL/GenBank/DDBJ whole genome shotgun (WGS) entry which is preliminary data.</text>
</comment>
<feature type="compositionally biased region" description="Polar residues" evidence="1">
    <location>
        <begin position="68"/>
        <end position="84"/>
    </location>
</feature>
<evidence type="ECO:0000313" key="2">
    <source>
        <dbReference type="EMBL" id="RUS86920.1"/>
    </source>
</evidence>
<feature type="region of interest" description="Disordered" evidence="1">
    <location>
        <begin position="143"/>
        <end position="259"/>
    </location>
</feature>
<feature type="compositionally biased region" description="Acidic residues" evidence="1">
    <location>
        <begin position="309"/>
        <end position="360"/>
    </location>
</feature>
<dbReference type="PANTHER" id="PTHR21520:SF2">
    <property type="entry name" value="GLUTAMATE-RICH PROTEIN 2"/>
    <property type="match status" value="1"/>
</dbReference>
<dbReference type="Proteomes" id="UP000271974">
    <property type="component" value="Unassembled WGS sequence"/>
</dbReference>
<evidence type="ECO:0008006" key="4">
    <source>
        <dbReference type="Google" id="ProtNLM"/>
    </source>
</evidence>
<sequence length="401" mass="45024">MERNSGKKVTVNGKNTNSSNYSSQQPSISRVHSTKKAPPKHSGSLEIIEGDASELYSPDSKDVKDNSRPPSQNFQRPLSRSSMGSVPPRSDSAMSRRMATPTKQISLQAVKRKEESSEPFMPDVDFAALNLDKSYNRVWDLTAFSDEDNSRVSTPKFDSETDLFAPQHATQLRLPRLHEGDETAENRLDSKDKMPDDFAMAGPSHSSLPNGRQEFNSNENSSQQASDDHNNKNVDEDDDDEDDDDEEDSDEEVRKAPNELLIEFVECLMKKDYKNAEKLCKMILLYEPTNPEALKFQPVIEEKLRLDAEAEAQETDEDEDDEDDDGEDDDNDDDDSSSDDDDDDDDDDSDDDDDDDDDKEESIFRAMAEAVAANYYANQEPAQDQGTSRRRDSGIASDSEP</sequence>